<dbReference type="NCBIfam" id="NF038196">
    <property type="entry name" value="ferrodoxin_EFR1"/>
    <property type="match status" value="1"/>
</dbReference>
<dbReference type="PANTHER" id="PTHR43687">
    <property type="entry name" value="ADENYLYLSULFATE REDUCTASE, BETA SUBUNIT"/>
    <property type="match status" value="1"/>
</dbReference>
<dbReference type="Gene3D" id="3.40.50.360">
    <property type="match status" value="1"/>
</dbReference>
<evidence type="ECO:0000313" key="6">
    <source>
        <dbReference type="EMBL" id="HIV00220.1"/>
    </source>
</evidence>
<dbReference type="GO" id="GO:0051539">
    <property type="term" value="F:4 iron, 4 sulfur cluster binding"/>
    <property type="evidence" value="ECO:0007669"/>
    <property type="project" value="UniProtKB-KW"/>
</dbReference>
<keyword evidence="4" id="KW-0411">Iron-sulfur</keyword>
<proteinExistence type="predicted"/>
<dbReference type="InterPro" id="IPR050572">
    <property type="entry name" value="Fe-S_Ferredoxin"/>
</dbReference>
<dbReference type="SUPFAM" id="SSF54862">
    <property type="entry name" value="4Fe-4S ferredoxins"/>
    <property type="match status" value="1"/>
</dbReference>
<dbReference type="InterPro" id="IPR017900">
    <property type="entry name" value="4Fe4S_Fe_S_CS"/>
</dbReference>
<dbReference type="EMBL" id="DVOH01000025">
    <property type="protein sequence ID" value="HIV00220.1"/>
    <property type="molecule type" value="Genomic_DNA"/>
</dbReference>
<evidence type="ECO:0000256" key="4">
    <source>
        <dbReference type="ARBA" id="ARBA00023014"/>
    </source>
</evidence>
<accession>A0A9D1SXD6</accession>
<evidence type="ECO:0000259" key="5">
    <source>
        <dbReference type="PROSITE" id="PS51379"/>
    </source>
</evidence>
<dbReference type="GO" id="GO:0046872">
    <property type="term" value="F:metal ion binding"/>
    <property type="evidence" value="ECO:0007669"/>
    <property type="project" value="UniProtKB-KW"/>
</dbReference>
<gene>
    <name evidence="6" type="ORF">IAB14_03785</name>
</gene>
<dbReference type="PROSITE" id="PS00198">
    <property type="entry name" value="4FE4S_FER_1"/>
    <property type="match status" value="2"/>
</dbReference>
<reference evidence="6" key="2">
    <citation type="journal article" date="2021" name="PeerJ">
        <title>Extensive microbial diversity within the chicken gut microbiome revealed by metagenomics and culture.</title>
        <authorList>
            <person name="Gilroy R."/>
            <person name="Ravi A."/>
            <person name="Getino M."/>
            <person name="Pursley I."/>
            <person name="Horton D.L."/>
            <person name="Alikhan N.F."/>
            <person name="Baker D."/>
            <person name="Gharbi K."/>
            <person name="Hall N."/>
            <person name="Watson M."/>
            <person name="Adriaenssens E.M."/>
            <person name="Foster-Nyarko E."/>
            <person name="Jarju S."/>
            <person name="Secka A."/>
            <person name="Antonio M."/>
            <person name="Oren A."/>
            <person name="Chaudhuri R.R."/>
            <person name="La Ragione R."/>
            <person name="Hildebrand F."/>
            <person name="Pallen M.J."/>
        </authorList>
    </citation>
    <scope>NUCLEOTIDE SEQUENCE</scope>
    <source>
        <strain evidence="6">23406</strain>
    </source>
</reference>
<sequence length="296" mass="32852">MKKIIIYCFSGTGNTMRAANAFAKGVSECGAECVVHPIRTDTPFLPPDGYDFVGFAYPVHGFNAPTPVLRYAETMPCTNLPFFVIKTSGEGLKLNDASSRRLVRILRDKGYGFQAEFHYLMPYNIIFRHTERMAYEMDRTMQSLAALDAEALLNGSCKPPVDSVAARGVAKVISIEHLAMPIIGKSFRIDPSRCIGCGKCQKICPCGNIRMEGGMPRFGGACVGCMGCAFGCPRDAVSIGVLNGWKVNGAYRFQAMPEYDGTELQLPRYCNRSYRRYFEHAARRIKKECQTDAERV</sequence>
<dbReference type="AlphaFoldDB" id="A0A9D1SXD6"/>
<keyword evidence="1" id="KW-0004">4Fe-4S</keyword>
<protein>
    <submittedName>
        <fullName evidence="6">EFR1 family ferrodoxin</fullName>
    </submittedName>
</protein>
<dbReference type="InterPro" id="IPR017896">
    <property type="entry name" value="4Fe4S_Fe-S-bd"/>
</dbReference>
<dbReference type="SUPFAM" id="SSF52218">
    <property type="entry name" value="Flavoproteins"/>
    <property type="match status" value="1"/>
</dbReference>
<keyword evidence="3" id="KW-0408">Iron</keyword>
<dbReference type="Pfam" id="PF12837">
    <property type="entry name" value="Fer4_6"/>
    <property type="match status" value="1"/>
</dbReference>
<dbReference type="InterPro" id="IPR029039">
    <property type="entry name" value="Flavoprotein-like_sf"/>
</dbReference>
<dbReference type="Gene3D" id="3.30.70.20">
    <property type="match status" value="1"/>
</dbReference>
<dbReference type="InterPro" id="IPR047964">
    <property type="entry name" value="EFR1-like"/>
</dbReference>
<evidence type="ECO:0000256" key="3">
    <source>
        <dbReference type="ARBA" id="ARBA00023004"/>
    </source>
</evidence>
<comment type="caution">
    <text evidence="6">The sequence shown here is derived from an EMBL/GenBank/DDBJ whole genome shotgun (WGS) entry which is preliminary data.</text>
</comment>
<dbReference type="PROSITE" id="PS51379">
    <property type="entry name" value="4FE4S_FER_2"/>
    <property type="match status" value="1"/>
</dbReference>
<dbReference type="PANTHER" id="PTHR43687:SF1">
    <property type="entry name" value="FERREDOXIN III"/>
    <property type="match status" value="1"/>
</dbReference>
<name>A0A9D1SXD6_9FIRM</name>
<keyword evidence="2" id="KW-0479">Metal-binding</keyword>
<evidence type="ECO:0000256" key="2">
    <source>
        <dbReference type="ARBA" id="ARBA00022723"/>
    </source>
</evidence>
<organism evidence="6 7">
    <name type="scientific">Candidatus Stercoripulliclostridium merdipullorum</name>
    <dbReference type="NCBI Taxonomy" id="2840952"/>
    <lineage>
        <taxon>Bacteria</taxon>
        <taxon>Bacillati</taxon>
        <taxon>Bacillota</taxon>
        <taxon>Clostridia</taxon>
        <taxon>Eubacteriales</taxon>
        <taxon>Candidatus Stercoripulliclostridium</taxon>
    </lineage>
</organism>
<evidence type="ECO:0000256" key="1">
    <source>
        <dbReference type="ARBA" id="ARBA00022485"/>
    </source>
</evidence>
<dbReference type="Proteomes" id="UP000886891">
    <property type="component" value="Unassembled WGS sequence"/>
</dbReference>
<reference evidence="6" key="1">
    <citation type="submission" date="2020-10" db="EMBL/GenBank/DDBJ databases">
        <authorList>
            <person name="Gilroy R."/>
        </authorList>
    </citation>
    <scope>NUCLEOTIDE SEQUENCE</scope>
    <source>
        <strain evidence="6">23406</strain>
    </source>
</reference>
<evidence type="ECO:0000313" key="7">
    <source>
        <dbReference type="Proteomes" id="UP000886891"/>
    </source>
</evidence>
<feature type="domain" description="4Fe-4S ferredoxin-type" evidence="5">
    <location>
        <begin position="185"/>
        <end position="214"/>
    </location>
</feature>